<protein>
    <recommendedName>
        <fullName evidence="4">Large polyvalent protein-associated domain-containing protein</fullName>
    </recommendedName>
</protein>
<dbReference type="Proteomes" id="UP000248975">
    <property type="component" value="Unassembled WGS sequence"/>
</dbReference>
<reference evidence="2 3" key="1">
    <citation type="submission" date="2017-08" db="EMBL/GenBank/DDBJ databases">
        <title>Infants hospitalized years apart are colonized by the same room-sourced microbial strains.</title>
        <authorList>
            <person name="Brooks B."/>
            <person name="Olm M.R."/>
            <person name="Firek B.A."/>
            <person name="Baker R."/>
            <person name="Thomas B.C."/>
            <person name="Morowitz M.J."/>
            <person name="Banfield J.F."/>
        </authorList>
    </citation>
    <scope>NUCLEOTIDE SEQUENCE [LARGE SCALE GENOMIC DNA]</scope>
    <source>
        <strain evidence="2">S2_003_000_R2_11</strain>
    </source>
</reference>
<name>A0A2W5S890_CERSP</name>
<feature type="region of interest" description="Disordered" evidence="1">
    <location>
        <begin position="1"/>
        <end position="61"/>
    </location>
</feature>
<dbReference type="EMBL" id="QFQS01000008">
    <property type="protein sequence ID" value="PZQ95305.1"/>
    <property type="molecule type" value="Genomic_DNA"/>
</dbReference>
<dbReference type="AlphaFoldDB" id="A0A2W5S890"/>
<feature type="region of interest" description="Disordered" evidence="1">
    <location>
        <begin position="699"/>
        <end position="727"/>
    </location>
</feature>
<proteinExistence type="predicted"/>
<accession>A0A2W5S890</accession>
<evidence type="ECO:0008006" key="4">
    <source>
        <dbReference type="Google" id="ProtNLM"/>
    </source>
</evidence>
<sequence>MENDNNEGLNRPGKERSDLERPATERPKEYFSVRLTLSGAAQEFDDPRQAGEAFFRADPAERPSVAHIDGNTARTMARTEIHGVHETGKTRYFKSLPDSHAPDAEFRAGFLNAMEASLTERLGKIEWGKDGPAVTERLDTGLRDDLEAFARRAPEKAAVLWADHSDAVPPGPTLRAAVQAREEVADREVTAYQDALAEKPPIIATGDWVTTDANVELRPVAVATDRGIHTGYEANLPEGENEVTYSERSFPNSREALRHAYDFYEGGEEGLELAVKRAAEMDRELVEEPDRGPEGLVLEHRPQPEFARPETAIYAGDEAQLVLTLGQDTENTRDLAERLVADPEFRKAVAEHVPNAEATLGTGRFVDGEGSAGFLPEELLAVTSYGRDGGADVLAKFPDEGPLSEALAKHLAQSPVMAAYVEEERQRSDFASDPARAISAWVAQSTAQIDRLPSDRQDDLRSEMQGIAKEAAAAFGRDRQQSEIEAPPRSTLYSTTISANTLAIAGAENNLDESSAKMLSATLSLHANIAGIDFKKLETRLETGAANAREEESWVKSDIADVAKRHGFDLSSAQGRNSAAERVDRFYERAAELIQSARSIEVTRSPDPLVEALGSLARVHAAQGFVAFRSENQARDFAEEMKERYGANVLKDIAAGRTEALAKDVPDPAARAAMAVAVVSAAKEHPALGLSAHEAEAAERRMVAQAASRPPEHARAHAHDRNQDREF</sequence>
<feature type="compositionally biased region" description="Basic and acidic residues" evidence="1">
    <location>
        <begin position="12"/>
        <end position="31"/>
    </location>
</feature>
<evidence type="ECO:0000313" key="2">
    <source>
        <dbReference type="EMBL" id="PZQ95305.1"/>
    </source>
</evidence>
<evidence type="ECO:0000313" key="3">
    <source>
        <dbReference type="Proteomes" id="UP000248975"/>
    </source>
</evidence>
<gene>
    <name evidence="2" type="ORF">DI533_19780</name>
</gene>
<organism evidence="2 3">
    <name type="scientific">Cereibacter sphaeroides</name>
    <name type="common">Rhodobacter sphaeroides</name>
    <dbReference type="NCBI Taxonomy" id="1063"/>
    <lineage>
        <taxon>Bacteria</taxon>
        <taxon>Pseudomonadati</taxon>
        <taxon>Pseudomonadota</taxon>
        <taxon>Alphaproteobacteria</taxon>
        <taxon>Rhodobacterales</taxon>
        <taxon>Paracoccaceae</taxon>
        <taxon>Cereibacter</taxon>
    </lineage>
</organism>
<comment type="caution">
    <text evidence="2">The sequence shown here is derived from an EMBL/GenBank/DDBJ whole genome shotgun (WGS) entry which is preliminary data.</text>
</comment>
<evidence type="ECO:0000256" key="1">
    <source>
        <dbReference type="SAM" id="MobiDB-lite"/>
    </source>
</evidence>
<feature type="compositionally biased region" description="Basic and acidic residues" evidence="1">
    <location>
        <begin position="710"/>
        <end position="727"/>
    </location>
</feature>